<name>R0LDS9_ANAPL</name>
<reference evidence="3" key="1">
    <citation type="journal article" date="2013" name="Nat. Genet.">
        <title>The duck genome and transcriptome provide insight into an avian influenza virus reservoir species.</title>
        <authorList>
            <person name="Huang Y."/>
            <person name="Li Y."/>
            <person name="Burt D.W."/>
            <person name="Chen H."/>
            <person name="Zhang Y."/>
            <person name="Qian W."/>
            <person name="Kim H."/>
            <person name="Gan S."/>
            <person name="Zhao Y."/>
            <person name="Li J."/>
            <person name="Yi K."/>
            <person name="Feng H."/>
            <person name="Zhu P."/>
            <person name="Li B."/>
            <person name="Liu Q."/>
            <person name="Fairley S."/>
            <person name="Magor K.E."/>
            <person name="Du Z."/>
            <person name="Hu X."/>
            <person name="Goodman L."/>
            <person name="Tafer H."/>
            <person name="Vignal A."/>
            <person name="Lee T."/>
            <person name="Kim K.W."/>
            <person name="Sheng Z."/>
            <person name="An Y."/>
            <person name="Searle S."/>
            <person name="Herrero J."/>
            <person name="Groenen M.A."/>
            <person name="Crooijmans R.P."/>
            <person name="Faraut T."/>
            <person name="Cai Q."/>
            <person name="Webster R.G."/>
            <person name="Aldridge J.R."/>
            <person name="Warren W.C."/>
            <person name="Bartschat S."/>
            <person name="Kehr S."/>
            <person name="Marz M."/>
            <person name="Stadler P.F."/>
            <person name="Smith J."/>
            <person name="Kraus R.H."/>
            <person name="Zhao Y."/>
            <person name="Ren L."/>
            <person name="Fei J."/>
            <person name="Morisson M."/>
            <person name="Kaiser P."/>
            <person name="Griffin D.K."/>
            <person name="Rao M."/>
            <person name="Pitel F."/>
            <person name="Wang J."/>
            <person name="Li N."/>
        </authorList>
    </citation>
    <scope>NUCLEOTIDE SEQUENCE [LARGE SCALE GENOMIC DNA]</scope>
</reference>
<dbReference type="EMBL" id="KB743509">
    <property type="protein sequence ID" value="EOA98397.1"/>
    <property type="molecule type" value="Genomic_DNA"/>
</dbReference>
<organism evidence="2 3">
    <name type="scientific">Anas platyrhynchos</name>
    <name type="common">Mallard</name>
    <name type="synonym">Anas boschas</name>
    <dbReference type="NCBI Taxonomy" id="8839"/>
    <lineage>
        <taxon>Eukaryota</taxon>
        <taxon>Metazoa</taxon>
        <taxon>Chordata</taxon>
        <taxon>Craniata</taxon>
        <taxon>Vertebrata</taxon>
        <taxon>Euteleostomi</taxon>
        <taxon>Archelosauria</taxon>
        <taxon>Archosauria</taxon>
        <taxon>Dinosauria</taxon>
        <taxon>Saurischia</taxon>
        <taxon>Theropoda</taxon>
        <taxon>Coelurosauria</taxon>
        <taxon>Aves</taxon>
        <taxon>Neognathae</taxon>
        <taxon>Galloanserae</taxon>
        <taxon>Anseriformes</taxon>
        <taxon>Anatidae</taxon>
        <taxon>Anatinae</taxon>
        <taxon>Anas</taxon>
    </lineage>
</organism>
<proteinExistence type="predicted"/>
<dbReference type="AlphaFoldDB" id="R0LDS9"/>
<gene>
    <name evidence="2" type="ORF">Anapl_08800</name>
</gene>
<sequence>MHLCEGETGQLKDRQDLVGRWRCLCRCPEPAGDTEQLSEEMKDGLRHLAHTLQLYLKAEIQDASHLPAAIDFFQIFTKERHLKLDSVLALQEQCDGCSLYWHTGEKYVQAFKNVDVHACGSICMCGHLLFPPMYSTKLKQEGIKYRVRSGTQLMLLCRDPLVWLCCESEAKELAVSGAVDCVLSWGAVNCHAPLQQKEERLFQTNNIFSIHRNLSLQRNLTELPLSQQVHFLIQHVLSVDMGGESTDVPHARSGGGAAVLLEGCLAGGHDSQPQQSSRDHALPHAPLSQGPVSSFSQLNLVQLLAVFRHEGRSSGEGVLALNQTEDKVSQELSQLKTNPEKEILISMHGKAGHSI</sequence>
<keyword evidence="3" id="KW-1185">Reference proteome</keyword>
<dbReference type="Gene3D" id="1.10.220.160">
    <property type="match status" value="1"/>
</dbReference>
<evidence type="ECO:0000313" key="2">
    <source>
        <dbReference type="EMBL" id="EOA98397.1"/>
    </source>
</evidence>
<evidence type="ECO:0000313" key="3">
    <source>
        <dbReference type="Proteomes" id="UP000296049"/>
    </source>
</evidence>
<dbReference type="Proteomes" id="UP000296049">
    <property type="component" value="Unassembled WGS sequence"/>
</dbReference>
<accession>R0LDS9</accession>
<evidence type="ECO:0000256" key="1">
    <source>
        <dbReference type="SAM" id="MobiDB-lite"/>
    </source>
</evidence>
<protein>
    <submittedName>
        <fullName evidence="2">SET and MYND domain-containing protein 3</fullName>
    </submittedName>
</protein>
<feature type="region of interest" description="Disordered" evidence="1">
    <location>
        <begin position="268"/>
        <end position="288"/>
    </location>
</feature>